<proteinExistence type="predicted"/>
<dbReference type="EMBL" id="JAMXFF010000002">
    <property type="protein sequence ID" value="MCT7965071.1"/>
    <property type="molecule type" value="Genomic_DNA"/>
</dbReference>
<keyword evidence="2" id="KW-1185">Reference proteome</keyword>
<dbReference type="Pfam" id="PF05869">
    <property type="entry name" value="Dam"/>
    <property type="match status" value="1"/>
</dbReference>
<reference evidence="1 2" key="1">
    <citation type="journal article" date="2022" name="Front. Microbiol.">
        <title>High genomic differentiation and limited gene flow indicate recent cryptic speciation within the genus Laspinema (cyanobacteria).</title>
        <authorList>
            <person name="Stanojkovic A."/>
            <person name="Skoupy S."/>
            <person name="Skaloud P."/>
            <person name="Dvorak P."/>
        </authorList>
    </citation>
    <scope>NUCLEOTIDE SEQUENCE [LARGE SCALE GENOMIC DNA]</scope>
    <source>
        <strain evidence="1 2">D2a</strain>
    </source>
</reference>
<sequence>MTEEIVWNKDCWQTPNTEKQPILSLVRDVFDGLICLDPCTMPNNPTKAKYYFTEADDFLSQTPSIIYDNCWMNPPFSKPAPFLEKMFDWYKTGHIVQAIALLKSGTMHNQSTSHIINQSRSICFWRSPRIAFLNNLGNPKKKADFDCILVYFGPDHWEFYKTFKSRGIIRSH</sequence>
<protein>
    <submittedName>
        <fullName evidence="1">Phage N-6-adenine-methyltransferase</fullName>
    </submittedName>
</protein>
<organism evidence="1 2">
    <name type="scientific">Laspinema palackyanum D2a</name>
    <dbReference type="NCBI Taxonomy" id="2953684"/>
    <lineage>
        <taxon>Bacteria</taxon>
        <taxon>Bacillati</taxon>
        <taxon>Cyanobacteriota</taxon>
        <taxon>Cyanophyceae</taxon>
        <taxon>Oscillatoriophycideae</taxon>
        <taxon>Oscillatoriales</taxon>
        <taxon>Laspinemataceae</taxon>
        <taxon>Laspinema</taxon>
        <taxon>Laspinema palackyanum</taxon>
    </lineage>
</organism>
<gene>
    <name evidence="1" type="ORF">NG799_01830</name>
</gene>
<name>A0ABT2MMF3_9CYAN</name>
<accession>A0ABT2MMF3</accession>
<dbReference type="Proteomes" id="UP001525890">
    <property type="component" value="Unassembled WGS sequence"/>
</dbReference>
<dbReference type="RefSeq" id="WP_368004801.1">
    <property type="nucleotide sequence ID" value="NZ_JAMXFF010000002.1"/>
</dbReference>
<evidence type="ECO:0000313" key="1">
    <source>
        <dbReference type="EMBL" id="MCT7965071.1"/>
    </source>
</evidence>
<dbReference type="InterPro" id="IPR008593">
    <property type="entry name" value="Dam_MeTrfase"/>
</dbReference>
<evidence type="ECO:0000313" key="2">
    <source>
        <dbReference type="Proteomes" id="UP001525890"/>
    </source>
</evidence>
<comment type="caution">
    <text evidence="1">The sequence shown here is derived from an EMBL/GenBank/DDBJ whole genome shotgun (WGS) entry which is preliminary data.</text>
</comment>